<dbReference type="AlphaFoldDB" id="A0A7W7REY7"/>
<evidence type="ECO:0000313" key="3">
    <source>
        <dbReference type="Proteomes" id="UP000523007"/>
    </source>
</evidence>
<dbReference type="SUPFAM" id="SSF47090">
    <property type="entry name" value="PGBD-like"/>
    <property type="match status" value="1"/>
</dbReference>
<comment type="caution">
    <text evidence="2">The sequence shown here is derived from an EMBL/GenBank/DDBJ whole genome shotgun (WGS) entry which is preliminary data.</text>
</comment>
<dbReference type="EMBL" id="JACHJT010000001">
    <property type="protein sequence ID" value="MBB4930767.1"/>
    <property type="molecule type" value="Genomic_DNA"/>
</dbReference>
<feature type="region of interest" description="Disordered" evidence="1">
    <location>
        <begin position="1"/>
        <end position="21"/>
    </location>
</feature>
<sequence length="125" mass="13213">MVTISAPHRGTWGARPAGNQTTLDHHSWSGLRRAMYVARGVLGALFAAELVLPEAEPDQVHLLLTEVGHLDPAASAADRRAALVAFQQAAGIPAHGVADGRTVSALVKAARELWELRDLGLAPMP</sequence>
<keyword evidence="3" id="KW-1185">Reference proteome</keyword>
<proteinExistence type="predicted"/>
<dbReference type="Proteomes" id="UP000523007">
    <property type="component" value="Unassembled WGS sequence"/>
</dbReference>
<dbReference type="RefSeq" id="WP_184576163.1">
    <property type="nucleotide sequence ID" value="NZ_JACHJT010000001.1"/>
</dbReference>
<gene>
    <name evidence="2" type="ORF">F4561_001587</name>
</gene>
<name>A0A7W7REY7_9ACTN</name>
<organism evidence="2 3">
    <name type="scientific">Lipingzhangella halophila</name>
    <dbReference type="NCBI Taxonomy" id="1783352"/>
    <lineage>
        <taxon>Bacteria</taxon>
        <taxon>Bacillati</taxon>
        <taxon>Actinomycetota</taxon>
        <taxon>Actinomycetes</taxon>
        <taxon>Streptosporangiales</taxon>
        <taxon>Nocardiopsidaceae</taxon>
        <taxon>Lipingzhangella</taxon>
    </lineage>
</organism>
<evidence type="ECO:0008006" key="4">
    <source>
        <dbReference type="Google" id="ProtNLM"/>
    </source>
</evidence>
<dbReference type="InterPro" id="IPR036365">
    <property type="entry name" value="PGBD-like_sf"/>
</dbReference>
<accession>A0A7W7REY7</accession>
<reference evidence="2 3" key="1">
    <citation type="submission" date="2020-08" db="EMBL/GenBank/DDBJ databases">
        <title>Sequencing the genomes of 1000 actinobacteria strains.</title>
        <authorList>
            <person name="Klenk H.-P."/>
        </authorList>
    </citation>
    <scope>NUCLEOTIDE SEQUENCE [LARGE SCALE GENOMIC DNA]</scope>
    <source>
        <strain evidence="2 3">DSM 102030</strain>
    </source>
</reference>
<evidence type="ECO:0000313" key="2">
    <source>
        <dbReference type="EMBL" id="MBB4930767.1"/>
    </source>
</evidence>
<protein>
    <recommendedName>
        <fullName evidence="4">Peptidoglycan binding protein</fullName>
    </recommendedName>
</protein>
<evidence type="ECO:0000256" key="1">
    <source>
        <dbReference type="SAM" id="MobiDB-lite"/>
    </source>
</evidence>